<reference evidence="6" key="1">
    <citation type="submission" date="2019-05" db="EMBL/GenBank/DDBJ databases">
        <title>Flavobacterium profundi sp. nov., isolated from a deep-sea seamount.</title>
        <authorList>
            <person name="Zhang D.-C."/>
        </authorList>
    </citation>
    <scope>NUCLEOTIDE SEQUENCE [LARGE SCALE GENOMIC DNA]</scope>
    <source>
        <strain evidence="6">TP390</strain>
    </source>
</reference>
<sequence>MSLKSSILLAFIFSFNCMQSATVKTDSLISVLEQEILLSKKYVASKENKIKNLISLLEDEKVNLNNQYFIISKIIDEYQYYSFDKALNFTEKNLNIALKLNDDFKILESKLKLGRLLVDSGRYKESLDILKGIESKKLKDTLLREYYFIHKEAYSGLSFYTMVKNRKTDYNILYSKYEDSLSKRLKKSSFEILSLLEKKYRDNRDVDKALEINSKRLKECKMGTREFSLVTFERSLLFQLKADTNNQKKYLCLSAISDIRSNVKDNASLTELAMILYSENDVERAHKFITFSMDDAKFYNSHLRFVNISNILPTITIAYENKINNQKTTLKNFIILISALGFILLIVVVYVFKQNKKLSQAKNNLKEVNDKLNNLNKELNFSNEDLSKITQLLAESNDIKEHYIATFLNLYSEYIDKLDIYRKLVTKYIITNKTNELLDLTKSKQVIDNELKIFYKNFDESFLHIYPNFIQQFNELLKEDEKITVKNSEELLNTELRIYALIRLGITNSTKISKILRYSVNTIYNYRVKIKNSAINRSEFENLVKKIE</sequence>
<dbReference type="PROSITE" id="PS50212">
    <property type="entry name" value="RASGEF_NTER"/>
    <property type="match status" value="1"/>
</dbReference>
<feature type="coiled-coil region" evidence="1">
    <location>
        <begin position="351"/>
        <end position="392"/>
    </location>
</feature>
<evidence type="ECO:0000259" key="4">
    <source>
        <dbReference type="PROSITE" id="PS50212"/>
    </source>
</evidence>
<protein>
    <submittedName>
        <fullName evidence="5">Transcriptional regulator</fullName>
    </submittedName>
</protein>
<feature type="transmembrane region" description="Helical" evidence="2">
    <location>
        <begin position="333"/>
        <end position="352"/>
    </location>
</feature>
<name>A0A6I4ITM6_9FLAO</name>
<comment type="caution">
    <text evidence="5">The sequence shown here is derived from an EMBL/GenBank/DDBJ whole genome shotgun (WGS) entry which is preliminary data.</text>
</comment>
<evidence type="ECO:0000256" key="1">
    <source>
        <dbReference type="SAM" id="Coils"/>
    </source>
</evidence>
<dbReference type="OrthoDB" id="1044679at2"/>
<keyword evidence="6" id="KW-1185">Reference proteome</keyword>
<dbReference type="InterPro" id="IPR045957">
    <property type="entry name" value="DUF6377"/>
</dbReference>
<organism evidence="5 6">
    <name type="scientific">Flavobacterium profundi</name>
    <dbReference type="NCBI Taxonomy" id="1774945"/>
    <lineage>
        <taxon>Bacteria</taxon>
        <taxon>Pseudomonadati</taxon>
        <taxon>Bacteroidota</taxon>
        <taxon>Flavobacteriia</taxon>
        <taxon>Flavobacteriales</taxon>
        <taxon>Flavobacteriaceae</taxon>
        <taxon>Flavobacterium</taxon>
    </lineage>
</organism>
<proteinExistence type="predicted"/>
<dbReference type="Proteomes" id="UP000431264">
    <property type="component" value="Unassembled WGS sequence"/>
</dbReference>
<evidence type="ECO:0000256" key="3">
    <source>
        <dbReference type="SAM" id="SignalP"/>
    </source>
</evidence>
<keyword evidence="2" id="KW-0472">Membrane</keyword>
<evidence type="ECO:0000313" key="5">
    <source>
        <dbReference type="EMBL" id="MVO10216.1"/>
    </source>
</evidence>
<accession>A0A6I4ITM6</accession>
<keyword evidence="3" id="KW-0732">Signal</keyword>
<keyword evidence="1" id="KW-0175">Coiled coil</keyword>
<dbReference type="Pfam" id="PF19904">
    <property type="entry name" value="DUF6377"/>
    <property type="match status" value="1"/>
</dbReference>
<feature type="chain" id="PRO_5026097529" evidence="3">
    <location>
        <begin position="21"/>
        <end position="548"/>
    </location>
</feature>
<feature type="signal peptide" evidence="3">
    <location>
        <begin position="1"/>
        <end position="20"/>
    </location>
</feature>
<feature type="domain" description="N-terminal Ras-GEF" evidence="4">
    <location>
        <begin position="377"/>
        <end position="497"/>
    </location>
</feature>
<evidence type="ECO:0000313" key="6">
    <source>
        <dbReference type="Proteomes" id="UP000431264"/>
    </source>
</evidence>
<keyword evidence="2" id="KW-1133">Transmembrane helix</keyword>
<dbReference type="InterPro" id="IPR000651">
    <property type="entry name" value="Ras-like_Gua-exchang_fac_N"/>
</dbReference>
<gene>
    <name evidence="5" type="ORF">GOQ30_13670</name>
</gene>
<evidence type="ECO:0000256" key="2">
    <source>
        <dbReference type="SAM" id="Phobius"/>
    </source>
</evidence>
<dbReference type="EMBL" id="WQLW01000011">
    <property type="protein sequence ID" value="MVO10216.1"/>
    <property type="molecule type" value="Genomic_DNA"/>
</dbReference>
<dbReference type="AlphaFoldDB" id="A0A6I4ITM6"/>
<keyword evidence="2" id="KW-0812">Transmembrane</keyword>